<evidence type="ECO:0000313" key="2">
    <source>
        <dbReference type="Proteomes" id="UP001596166"/>
    </source>
</evidence>
<organism evidence="1 2">
    <name type="scientific">Azospirillum himalayense</name>
    <dbReference type="NCBI Taxonomy" id="654847"/>
    <lineage>
        <taxon>Bacteria</taxon>
        <taxon>Pseudomonadati</taxon>
        <taxon>Pseudomonadota</taxon>
        <taxon>Alphaproteobacteria</taxon>
        <taxon>Rhodospirillales</taxon>
        <taxon>Azospirillaceae</taxon>
        <taxon>Azospirillum</taxon>
    </lineage>
</organism>
<accession>A0ABW0FZ15</accession>
<name>A0ABW0FZ15_9PROT</name>
<keyword evidence="2" id="KW-1185">Reference proteome</keyword>
<dbReference type="RefSeq" id="WP_376993318.1">
    <property type="nucleotide sequence ID" value="NZ_JBHSLC010000002.1"/>
</dbReference>
<protein>
    <submittedName>
        <fullName evidence="1">Uncharacterized protein</fullName>
    </submittedName>
</protein>
<dbReference type="EMBL" id="JBHSLC010000002">
    <property type="protein sequence ID" value="MFC5353491.1"/>
    <property type="molecule type" value="Genomic_DNA"/>
</dbReference>
<reference evidence="2" key="1">
    <citation type="journal article" date="2019" name="Int. J. Syst. Evol. Microbiol.">
        <title>The Global Catalogue of Microorganisms (GCM) 10K type strain sequencing project: providing services to taxonomists for standard genome sequencing and annotation.</title>
        <authorList>
            <consortium name="The Broad Institute Genomics Platform"/>
            <consortium name="The Broad Institute Genome Sequencing Center for Infectious Disease"/>
            <person name="Wu L."/>
            <person name="Ma J."/>
        </authorList>
    </citation>
    <scope>NUCLEOTIDE SEQUENCE [LARGE SCALE GENOMIC DNA]</scope>
    <source>
        <strain evidence="2">CCUG 58760</strain>
    </source>
</reference>
<dbReference type="Pfam" id="PF24233">
    <property type="entry name" value="DUF7446"/>
    <property type="match status" value="1"/>
</dbReference>
<proteinExistence type="predicted"/>
<comment type="caution">
    <text evidence="1">The sequence shown here is derived from an EMBL/GenBank/DDBJ whole genome shotgun (WGS) entry which is preliminary data.</text>
</comment>
<evidence type="ECO:0000313" key="1">
    <source>
        <dbReference type="EMBL" id="MFC5353491.1"/>
    </source>
</evidence>
<dbReference type="InterPro" id="IPR055869">
    <property type="entry name" value="DUF7446"/>
</dbReference>
<dbReference type="Proteomes" id="UP001596166">
    <property type="component" value="Unassembled WGS sequence"/>
</dbReference>
<sequence>MDLKKIRIDASPLTNRIRIARVGKDGTVALDTRDATGECIGAVIEHVLHKAPKGATLNVTRGDGMAYELTVKPVDAATPAA</sequence>
<gene>
    <name evidence="1" type="ORF">ACFPMG_00600</name>
</gene>